<organism evidence="1">
    <name type="scientific">uncultured Desulfobacterium sp</name>
    <dbReference type="NCBI Taxonomy" id="201089"/>
    <lineage>
        <taxon>Bacteria</taxon>
        <taxon>Pseudomonadati</taxon>
        <taxon>Thermodesulfobacteriota</taxon>
        <taxon>Desulfobacteria</taxon>
        <taxon>Desulfobacterales</taxon>
        <taxon>Desulfobacteriaceae</taxon>
        <taxon>Desulfobacterium</taxon>
        <taxon>environmental samples</taxon>
    </lineage>
</organism>
<sequence>MKKQNIRAKWLRFTAETNALDFLERAGQFIQQTESDINAWKWVILSLHGALYGFAICACRSTDYENIIRRTKKGIERLIPIDDAIQICQEKGWMGTLYGSKPLMLTENQKYSIKMLKKTLRNNFEHFKPKGWSIEIHGLPGIAIDILDIIRFLAVETFRYQHLNQSQRRRINSIVFQSKKILKRSTFYQEAILADKSIISA</sequence>
<protein>
    <recommendedName>
        <fullName evidence="2">HEPN AbiU2-like domain-containing protein</fullName>
    </recommendedName>
</protein>
<proteinExistence type="predicted"/>
<reference evidence="1" key="1">
    <citation type="submission" date="2018-01" db="EMBL/GenBank/DDBJ databases">
        <authorList>
            <person name="Regsiter A."/>
            <person name="William W."/>
        </authorList>
    </citation>
    <scope>NUCLEOTIDE SEQUENCE</scope>
    <source>
        <strain evidence="1">TRIP AH-1</strain>
    </source>
</reference>
<gene>
    <name evidence="1" type="ORF">PITCH_A2190007</name>
</gene>
<dbReference type="EMBL" id="OJIN01000134">
    <property type="protein sequence ID" value="SPD74233.1"/>
    <property type="molecule type" value="Genomic_DNA"/>
</dbReference>
<evidence type="ECO:0000313" key="1">
    <source>
        <dbReference type="EMBL" id="SPD74233.1"/>
    </source>
</evidence>
<name>A0A445MXT1_9BACT</name>
<accession>A0A445MXT1</accession>
<dbReference type="AlphaFoldDB" id="A0A445MXT1"/>
<evidence type="ECO:0008006" key="2">
    <source>
        <dbReference type="Google" id="ProtNLM"/>
    </source>
</evidence>